<evidence type="ECO:0000256" key="2">
    <source>
        <dbReference type="ARBA" id="ARBA00010801"/>
    </source>
</evidence>
<feature type="compositionally biased region" description="Polar residues" evidence="4">
    <location>
        <begin position="173"/>
        <end position="186"/>
    </location>
</feature>
<sequence>MFKKSKRSFRQRTRHSDSDDNDGGDVQQIPHETTPKINDNVAISMNILTIEQDADSSNLSFKSANNKNDRKTKLSFEEDEEEDKDVFVVKKSVYSRKMEKNKRKLLKSKSKFDNNNCTNNENNSIIERKEDFDSSTTAEANIEDVKKLEEIIVCPGSDDEANDNDDDDENRHFSQSSEQQRPQFRSTLERGVIPDAKTIYELKKRRQKMAMTADFILLENEENETGVRLIRESDEDKSENGDDLPNSDDDDDDHRDKDRIKFGNVDYESKEKEKFRECFRVAQQKIENRKQSNDSKCSSSSDEDDNDDNDGVQNDDKNDESEDEIDKWEREQIRKAVRMPNIYHLARSEMNNKFLTALDDNTLINKLQVIHDNHSVVPIEIDHPDSRSYGNHIPSYISDNKYNLQDDNDNNDFDSFNDRIHSMRQQFESKIEENNKLLDRITMDLQLTAKDIETYDTDVSQMTDEYNLYRNMFDFIRNLFDCINDKMAELETNEQQIIDVYGKYAQLKSNEHSNDIQDQNSISLYLIMNHEALSIQYASIDHQQLNCILDVYNFDGDHTKRNRCYNRMEKFLKHNKKEIFTTNDDDSEHDLLDNEELKSIQTRLNQLFDDTDDDFASIHSICQQFQQWKSKQTHTYKESFISEFLPKFLSYYIRYDFAFWNIFLDDNHYHHHSNAIDLMETESMQHLIRYCCSNLSKDNLIELNVIPTLIDNVMIPKLIEMIEKEIWNPLSTRQTDRFIRFLRLSITNFPTLVDISENFSKLLQKIVIRMEKTIENDIFIPQMIPAKFFNTHNDQQQRSHYENLVRDYVIGFFDHQYSETFYLMKNILSFRNIISEQILRELVIEKLCFRYLLISIQRSADDPMKTFERINCLISTIPNEWLKKQNVQINNHFNAIIQQLLDRSNANYTDEIRQKFLSLFYQINK</sequence>
<dbReference type="EMBL" id="ASGP02000003">
    <property type="protein sequence ID" value="KAH9516016.1"/>
    <property type="molecule type" value="Genomic_DNA"/>
</dbReference>
<comment type="similarity">
    <text evidence="2">Belongs to the GCF family.</text>
</comment>
<dbReference type="Proteomes" id="UP000790347">
    <property type="component" value="Unassembled WGS sequence"/>
</dbReference>
<comment type="caution">
    <text evidence="7">The sequence shown here is derived from an EMBL/GenBank/DDBJ whole genome shotgun (WGS) entry which is preliminary data.</text>
</comment>
<keyword evidence="6" id="KW-0238">DNA-binding</keyword>
<dbReference type="OrthoDB" id="429427at2759"/>
<evidence type="ECO:0000313" key="7">
    <source>
        <dbReference type="EMBL" id="KAH9516016.1"/>
    </source>
</evidence>
<organism evidence="7 8">
    <name type="scientific">Dermatophagoides farinae</name>
    <name type="common">American house dust mite</name>
    <dbReference type="NCBI Taxonomy" id="6954"/>
    <lineage>
        <taxon>Eukaryota</taxon>
        <taxon>Metazoa</taxon>
        <taxon>Ecdysozoa</taxon>
        <taxon>Arthropoda</taxon>
        <taxon>Chelicerata</taxon>
        <taxon>Arachnida</taxon>
        <taxon>Acari</taxon>
        <taxon>Acariformes</taxon>
        <taxon>Sarcoptiformes</taxon>
        <taxon>Astigmata</taxon>
        <taxon>Psoroptidia</taxon>
        <taxon>Analgoidea</taxon>
        <taxon>Pyroglyphidae</taxon>
        <taxon>Dermatophagoidinae</taxon>
        <taxon>Dermatophagoides</taxon>
    </lineage>
</organism>
<feature type="region of interest" description="Disordered" evidence="4">
    <location>
        <begin position="1"/>
        <end position="38"/>
    </location>
</feature>
<dbReference type="AlphaFoldDB" id="A0A922I0W4"/>
<gene>
    <name evidence="7" type="ORF">DERF_006781</name>
    <name evidence="6" type="ORF">HUG17_1340</name>
</gene>
<dbReference type="GO" id="GO:0003677">
    <property type="term" value="F:DNA binding"/>
    <property type="evidence" value="ECO:0007669"/>
    <property type="project" value="UniProtKB-KW"/>
</dbReference>
<feature type="compositionally biased region" description="Basic residues" evidence="4">
    <location>
        <begin position="1"/>
        <end position="13"/>
    </location>
</feature>
<feature type="compositionally biased region" description="Acidic residues" evidence="4">
    <location>
        <begin position="157"/>
        <end position="168"/>
    </location>
</feature>
<dbReference type="EMBL" id="SDOV01000001">
    <property type="protein sequence ID" value="KAH7645802.1"/>
    <property type="molecule type" value="Genomic_DNA"/>
</dbReference>
<reference evidence="7" key="1">
    <citation type="submission" date="2013-05" db="EMBL/GenBank/DDBJ databases">
        <authorList>
            <person name="Yim A.K.Y."/>
            <person name="Chan T.F."/>
            <person name="Ji K.M."/>
            <person name="Liu X.Y."/>
            <person name="Zhou J.W."/>
            <person name="Li R.Q."/>
            <person name="Yang K.Y."/>
            <person name="Li J."/>
            <person name="Li M."/>
            <person name="Law P.T.W."/>
            <person name="Wu Y.L."/>
            <person name="Cai Z.L."/>
            <person name="Qin H."/>
            <person name="Bao Y."/>
            <person name="Leung R.K.K."/>
            <person name="Ng P.K.S."/>
            <person name="Zou J."/>
            <person name="Zhong X.J."/>
            <person name="Ran P.X."/>
            <person name="Zhong N.S."/>
            <person name="Liu Z.G."/>
            <person name="Tsui S.K.W."/>
        </authorList>
    </citation>
    <scope>NUCLEOTIDE SEQUENCE</scope>
    <source>
        <strain evidence="7">Derf</strain>
        <tissue evidence="7">Whole organism</tissue>
    </source>
</reference>
<feature type="region of interest" description="Disordered" evidence="4">
    <location>
        <begin position="231"/>
        <end position="258"/>
    </location>
</feature>
<dbReference type="Pfam" id="PF07842">
    <property type="entry name" value="GCFC"/>
    <property type="match status" value="1"/>
</dbReference>
<reference evidence="6" key="2">
    <citation type="submission" date="2020-06" db="EMBL/GenBank/DDBJ databases">
        <authorList>
            <person name="Ji K."/>
            <person name="Li J."/>
        </authorList>
    </citation>
    <scope>NUCLEOTIDE SEQUENCE</scope>
    <source>
        <strain evidence="6">JKM2019</strain>
        <tissue evidence="6">Whole body</tissue>
    </source>
</reference>
<reference evidence="7" key="4">
    <citation type="journal article" date="2022" name="Res Sq">
        <title>Comparative Genomics Reveals Insights into the Divergent Evolution of Astigmatic Mites and Household Pest Adaptations.</title>
        <authorList>
            <person name="Xiong Q."/>
            <person name="Wan A.T.-Y."/>
            <person name="Liu X.-Y."/>
            <person name="Fung C.S.-H."/>
            <person name="Xiao X."/>
            <person name="Malainual N."/>
            <person name="Hou J."/>
            <person name="Wang L."/>
            <person name="Wang M."/>
            <person name="Yang K."/>
            <person name="Cui Y."/>
            <person name="Leung E."/>
            <person name="Nong W."/>
            <person name="Shin S.-K."/>
            <person name="Au S."/>
            <person name="Jeong K.Y."/>
            <person name="Chew F.T."/>
            <person name="Hui J."/>
            <person name="Leung T.F."/>
            <person name="Tungtrongchitr A."/>
            <person name="Zhong N."/>
            <person name="Liu Z."/>
            <person name="Tsui S."/>
        </authorList>
    </citation>
    <scope>NUCLEOTIDE SEQUENCE</scope>
    <source>
        <strain evidence="7">Derf</strain>
        <tissue evidence="7">Whole organism</tissue>
    </source>
</reference>
<dbReference type="GO" id="GO:0005634">
    <property type="term" value="C:nucleus"/>
    <property type="evidence" value="ECO:0007669"/>
    <property type="project" value="UniProtKB-SubCell"/>
</dbReference>
<feature type="compositionally biased region" description="Acidic residues" evidence="4">
    <location>
        <begin position="241"/>
        <end position="253"/>
    </location>
</feature>
<evidence type="ECO:0000256" key="4">
    <source>
        <dbReference type="SAM" id="MobiDB-lite"/>
    </source>
</evidence>
<evidence type="ECO:0000256" key="3">
    <source>
        <dbReference type="ARBA" id="ARBA00023242"/>
    </source>
</evidence>
<evidence type="ECO:0000256" key="1">
    <source>
        <dbReference type="ARBA" id="ARBA00004123"/>
    </source>
</evidence>
<feature type="region of interest" description="Disordered" evidence="4">
    <location>
        <begin position="155"/>
        <end position="189"/>
    </location>
</feature>
<accession>A0A922I0W4</accession>
<dbReference type="InterPro" id="IPR022783">
    <property type="entry name" value="GCFC_dom"/>
</dbReference>
<feature type="region of interest" description="Disordered" evidence="4">
    <location>
        <begin position="286"/>
        <end position="326"/>
    </location>
</feature>
<evidence type="ECO:0000259" key="5">
    <source>
        <dbReference type="Pfam" id="PF07842"/>
    </source>
</evidence>
<keyword evidence="8" id="KW-1185">Reference proteome</keyword>
<name>A0A922I0W4_DERFA</name>
<protein>
    <submittedName>
        <fullName evidence="6">Gc-rich sequence dna-binding factor 1-like protein</fullName>
    </submittedName>
</protein>
<dbReference type="GO" id="GO:0000398">
    <property type="term" value="P:mRNA splicing, via spliceosome"/>
    <property type="evidence" value="ECO:0007669"/>
    <property type="project" value="InterPro"/>
</dbReference>
<feature type="compositionally biased region" description="Basic and acidic residues" evidence="4">
    <location>
        <begin position="231"/>
        <end position="240"/>
    </location>
</feature>
<evidence type="ECO:0000313" key="8">
    <source>
        <dbReference type="Proteomes" id="UP000790347"/>
    </source>
</evidence>
<feature type="compositionally biased region" description="Acidic residues" evidence="4">
    <location>
        <begin position="317"/>
        <end position="326"/>
    </location>
</feature>
<evidence type="ECO:0000313" key="6">
    <source>
        <dbReference type="EMBL" id="KAH7645802.1"/>
    </source>
</evidence>
<dbReference type="PANTHER" id="PTHR12214:SF0">
    <property type="entry name" value="LD29489P"/>
    <property type="match status" value="1"/>
</dbReference>
<dbReference type="Proteomes" id="UP000828236">
    <property type="component" value="Unassembled WGS sequence"/>
</dbReference>
<comment type="subcellular location">
    <subcellularLocation>
        <location evidence="1">Nucleus</location>
    </subcellularLocation>
</comment>
<feature type="domain" description="GCF C-terminal" evidence="5">
    <location>
        <begin position="620"/>
        <end position="849"/>
    </location>
</feature>
<feature type="compositionally biased region" description="Acidic residues" evidence="4">
    <location>
        <begin position="301"/>
        <end position="310"/>
    </location>
</feature>
<dbReference type="InterPro" id="IPR012890">
    <property type="entry name" value="GCFC2-like"/>
</dbReference>
<proteinExistence type="inferred from homology"/>
<dbReference type="PANTHER" id="PTHR12214">
    <property type="entry name" value="GC-RICH SEQUENCE DNA-BINDING FACTOR"/>
    <property type="match status" value="1"/>
</dbReference>
<reference evidence="6" key="3">
    <citation type="journal article" date="2021" name="World Allergy Organ. J.">
        <title>Chromosome-level assembly of Dermatophagoides farinae genome and transcriptome reveals two novel allergens Der f 37 and Der f 39.</title>
        <authorList>
            <person name="Chen J."/>
            <person name="Cai Z."/>
            <person name="Fan D."/>
            <person name="Hu J."/>
            <person name="Hou Y."/>
            <person name="He Y."/>
            <person name="Zhang Z."/>
            <person name="Zhao Z."/>
            <person name="Gao P."/>
            <person name="Hu W."/>
            <person name="Sun J."/>
            <person name="Li J."/>
            <person name="Ji K."/>
        </authorList>
    </citation>
    <scope>NUCLEOTIDE SEQUENCE</scope>
    <source>
        <strain evidence="6">JKM2019</strain>
    </source>
</reference>
<keyword evidence="3" id="KW-0539">Nucleus</keyword>